<dbReference type="InterPro" id="IPR020846">
    <property type="entry name" value="MFS_dom"/>
</dbReference>
<dbReference type="PANTHER" id="PTHR23505">
    <property type="entry name" value="SPINSTER"/>
    <property type="match status" value="1"/>
</dbReference>
<dbReference type="STRING" id="1001585.MDS_3487"/>
<feature type="transmembrane region" description="Helical" evidence="6">
    <location>
        <begin position="314"/>
        <end position="339"/>
    </location>
</feature>
<dbReference type="InterPro" id="IPR044770">
    <property type="entry name" value="MFS_spinster-like"/>
</dbReference>
<dbReference type="RefSeq" id="WP_106736539.1">
    <property type="nucleotide sequence ID" value="NZ_CP027657.1"/>
</dbReference>
<feature type="transmembrane region" description="Helical" evidence="6">
    <location>
        <begin position="166"/>
        <end position="187"/>
    </location>
</feature>
<sequence length="442" mass="47756">MQPNQQATNAWRILFLLFLANLFNFFDRTIPAIIIEPIRLEWSLSDLQLGLIGTAFTIVYALAGIPLGRMADTGARRKIMGWGLAAWSGLTALNGMAWNFWSFLLIRMGVGIGEASYAPAANSLIGDLFPAHKRSRAMGLFMLGLPLGLLLAFFTIGAMVQAFGSWRAPFLIAAVPGLILALFLFFIREPARGAAEVTRVSSAPVEKPLRTVLAIRTFWWLVLAGLAFNFAAYACNSFMVPMLQRYFGLGLQDAAMATGVIVGLTGLVGLTAGGWIADKVHQRWHNGRLLFAALSMLVACVCTGWALSAGRIDTAVFVGVFSLGWLFSYNFYTCVYTAIQDVIEPRLRATAMALFFAGLYLLGGGLGPLAVGWLSDHYAQAAMHAAGASEMSEAFKAAGLHDAMVLIPVALFLTLLALLQASRCFQRDALRMREGLAGAVPA</sequence>
<dbReference type="SUPFAM" id="SSF103473">
    <property type="entry name" value="MFS general substrate transporter"/>
    <property type="match status" value="1"/>
</dbReference>
<feature type="transmembrane region" description="Helical" evidence="6">
    <location>
        <begin position="12"/>
        <end position="35"/>
    </location>
</feature>
<dbReference type="InterPro" id="IPR036259">
    <property type="entry name" value="MFS_trans_sf"/>
</dbReference>
<feature type="transmembrane region" description="Helical" evidence="6">
    <location>
        <begin position="79"/>
        <end position="98"/>
    </location>
</feature>
<evidence type="ECO:0000256" key="2">
    <source>
        <dbReference type="ARBA" id="ARBA00022448"/>
    </source>
</evidence>
<dbReference type="OrthoDB" id="6057322at2"/>
<dbReference type="GO" id="GO:0016020">
    <property type="term" value="C:membrane"/>
    <property type="evidence" value="ECO:0007669"/>
    <property type="project" value="UniProtKB-SubCell"/>
</dbReference>
<dbReference type="CDD" id="cd17328">
    <property type="entry name" value="MFS_spinster_like"/>
    <property type="match status" value="1"/>
</dbReference>
<accession>A0A2R3QIY0</accession>
<keyword evidence="3 6" id="KW-0812">Transmembrane</keyword>
<evidence type="ECO:0000256" key="4">
    <source>
        <dbReference type="ARBA" id="ARBA00022989"/>
    </source>
</evidence>
<feature type="transmembrane region" description="Helical" evidence="6">
    <location>
        <begin position="403"/>
        <end position="422"/>
    </location>
</feature>
<evidence type="ECO:0000256" key="5">
    <source>
        <dbReference type="ARBA" id="ARBA00023136"/>
    </source>
</evidence>
<feature type="transmembrane region" description="Helical" evidence="6">
    <location>
        <begin position="104"/>
        <end position="125"/>
    </location>
</feature>
<evidence type="ECO:0000256" key="3">
    <source>
        <dbReference type="ARBA" id="ARBA00022692"/>
    </source>
</evidence>
<feature type="transmembrane region" description="Helical" evidence="6">
    <location>
        <begin position="289"/>
        <end position="308"/>
    </location>
</feature>
<dbReference type="AlphaFoldDB" id="A0A2R3QIY0"/>
<reference evidence="8 9" key="1">
    <citation type="submission" date="2018-03" db="EMBL/GenBank/DDBJ databases">
        <title>Complete genome sequence and methylome analysis of Pseudomonas mendocina NEB 698.</title>
        <authorList>
            <person name="Morgan R.D."/>
        </authorList>
    </citation>
    <scope>NUCLEOTIDE SEQUENCE [LARGE SCALE GENOMIC DNA]</scope>
    <source>
        <strain evidence="8 9">NEB698</strain>
    </source>
</reference>
<dbReference type="Proteomes" id="UP000238327">
    <property type="component" value="Chromosome"/>
</dbReference>
<gene>
    <name evidence="8" type="ORF">C7A17_02575</name>
</gene>
<keyword evidence="4 6" id="KW-1133">Transmembrane helix</keyword>
<organism evidence="8 9">
    <name type="scientific">Ectopseudomonas mendocina</name>
    <name type="common">Pseudomonas mendocina</name>
    <dbReference type="NCBI Taxonomy" id="300"/>
    <lineage>
        <taxon>Bacteria</taxon>
        <taxon>Pseudomonadati</taxon>
        <taxon>Pseudomonadota</taxon>
        <taxon>Gammaproteobacteria</taxon>
        <taxon>Pseudomonadales</taxon>
        <taxon>Pseudomonadaceae</taxon>
        <taxon>Ectopseudomonas</taxon>
    </lineage>
</organism>
<protein>
    <submittedName>
        <fullName evidence="8">MFS transporter</fullName>
    </submittedName>
</protein>
<evidence type="ECO:0000256" key="1">
    <source>
        <dbReference type="ARBA" id="ARBA00004141"/>
    </source>
</evidence>
<evidence type="ECO:0000313" key="8">
    <source>
        <dbReference type="EMBL" id="AVO51694.1"/>
    </source>
</evidence>
<keyword evidence="5 6" id="KW-0472">Membrane</keyword>
<proteinExistence type="predicted"/>
<dbReference type="PROSITE" id="PS50850">
    <property type="entry name" value="MFS"/>
    <property type="match status" value="1"/>
</dbReference>
<feature type="transmembrane region" description="Helical" evidence="6">
    <location>
        <begin position="254"/>
        <end position="277"/>
    </location>
</feature>
<dbReference type="Pfam" id="PF07690">
    <property type="entry name" value="MFS_1"/>
    <property type="match status" value="1"/>
</dbReference>
<evidence type="ECO:0000313" key="9">
    <source>
        <dbReference type="Proteomes" id="UP000238327"/>
    </source>
</evidence>
<name>A0A2R3QIY0_ECTME</name>
<dbReference type="EMBL" id="CP027657">
    <property type="protein sequence ID" value="AVO51694.1"/>
    <property type="molecule type" value="Genomic_DNA"/>
</dbReference>
<feature type="transmembrane region" description="Helical" evidence="6">
    <location>
        <begin position="47"/>
        <end position="67"/>
    </location>
</feature>
<feature type="transmembrane region" description="Helical" evidence="6">
    <location>
        <begin position="217"/>
        <end position="234"/>
    </location>
</feature>
<keyword evidence="2" id="KW-0813">Transport</keyword>
<evidence type="ECO:0000259" key="7">
    <source>
        <dbReference type="PROSITE" id="PS50850"/>
    </source>
</evidence>
<feature type="transmembrane region" description="Helical" evidence="6">
    <location>
        <begin position="351"/>
        <end position="374"/>
    </location>
</feature>
<evidence type="ECO:0000256" key="6">
    <source>
        <dbReference type="SAM" id="Phobius"/>
    </source>
</evidence>
<feature type="transmembrane region" description="Helical" evidence="6">
    <location>
        <begin position="137"/>
        <end position="160"/>
    </location>
</feature>
<dbReference type="InterPro" id="IPR011701">
    <property type="entry name" value="MFS"/>
</dbReference>
<dbReference type="PANTHER" id="PTHR23505:SF79">
    <property type="entry name" value="PROTEIN SPINSTER"/>
    <property type="match status" value="1"/>
</dbReference>
<comment type="subcellular location">
    <subcellularLocation>
        <location evidence="1">Membrane</location>
        <topology evidence="1">Multi-pass membrane protein</topology>
    </subcellularLocation>
</comment>
<feature type="domain" description="Major facilitator superfamily (MFS) profile" evidence="7">
    <location>
        <begin position="13"/>
        <end position="426"/>
    </location>
</feature>
<dbReference type="Gene3D" id="1.20.1250.20">
    <property type="entry name" value="MFS general substrate transporter like domains"/>
    <property type="match status" value="1"/>
</dbReference>
<dbReference type="GO" id="GO:0022857">
    <property type="term" value="F:transmembrane transporter activity"/>
    <property type="evidence" value="ECO:0007669"/>
    <property type="project" value="InterPro"/>
</dbReference>